<gene>
    <name evidence="11" type="ORF">NLS_LOCUS571</name>
</gene>
<evidence type="ECO:0000256" key="4">
    <source>
        <dbReference type="ARBA" id="ARBA00022741"/>
    </source>
</evidence>
<dbReference type="CDD" id="cd04413">
    <property type="entry name" value="NDPk_I"/>
    <property type="match status" value="1"/>
</dbReference>
<feature type="binding site" evidence="7">
    <location>
        <position position="150"/>
    </location>
    <ligand>
        <name>ATP</name>
        <dbReference type="ChEBI" id="CHEBI:30616"/>
    </ligand>
</feature>
<feature type="binding site" evidence="7">
    <location>
        <position position="171"/>
    </location>
    <ligand>
        <name>ATP</name>
        <dbReference type="ChEBI" id="CHEBI:30616"/>
    </ligand>
</feature>
<dbReference type="STRING" id="42156.A0A3P6S9N9"/>
<keyword evidence="12" id="KW-1185">Reference proteome</keyword>
<dbReference type="EMBL" id="UYRX01000014">
    <property type="protein sequence ID" value="VDK68837.1"/>
    <property type="molecule type" value="Genomic_DNA"/>
</dbReference>
<dbReference type="GO" id="GO:0006183">
    <property type="term" value="P:GTP biosynthetic process"/>
    <property type="evidence" value="ECO:0007669"/>
    <property type="project" value="InterPro"/>
</dbReference>
<evidence type="ECO:0000256" key="2">
    <source>
        <dbReference type="ARBA" id="ARBA00008142"/>
    </source>
</evidence>
<evidence type="ECO:0000313" key="12">
    <source>
        <dbReference type="Proteomes" id="UP000277928"/>
    </source>
</evidence>
<feature type="binding site" evidence="7">
    <location>
        <position position="161"/>
    </location>
    <ligand>
        <name>ATP</name>
        <dbReference type="ChEBI" id="CHEBI:30616"/>
    </ligand>
</feature>
<dbReference type="PANTHER" id="PTHR11349">
    <property type="entry name" value="NUCLEOSIDE DIPHOSPHATE KINASE"/>
    <property type="match status" value="1"/>
</dbReference>
<keyword evidence="4 9" id="KW-0547">Nucleotide-binding</keyword>
<name>A0A3P6S9N9_LITSI</name>
<dbReference type="EC" id="2.7.4.6" evidence="9"/>
<feature type="binding site" evidence="7">
    <location>
        <position position="144"/>
    </location>
    <ligand>
        <name>ATP</name>
        <dbReference type="ChEBI" id="CHEBI:30616"/>
    </ligand>
</feature>
<evidence type="ECO:0000256" key="1">
    <source>
        <dbReference type="ARBA" id="ARBA00001946"/>
    </source>
</evidence>
<dbReference type="Gene3D" id="3.30.70.141">
    <property type="entry name" value="Nucleoside diphosphate kinase-like domain"/>
    <property type="match status" value="1"/>
</dbReference>
<reference evidence="11 12" key="1">
    <citation type="submission" date="2018-08" db="EMBL/GenBank/DDBJ databases">
        <authorList>
            <person name="Laetsch R D."/>
            <person name="Stevens L."/>
            <person name="Kumar S."/>
            <person name="Blaxter L. M."/>
        </authorList>
    </citation>
    <scope>NUCLEOTIDE SEQUENCE [LARGE SCALE GENOMIC DNA]</scope>
</reference>
<feature type="active site" description="Pros-phosphohistidine intermediate" evidence="7">
    <location>
        <position position="174"/>
    </location>
</feature>
<keyword evidence="6 9" id="KW-0067">ATP-binding</keyword>
<evidence type="ECO:0000256" key="5">
    <source>
        <dbReference type="ARBA" id="ARBA00022777"/>
    </source>
</evidence>
<dbReference type="HAMAP" id="MF_00451">
    <property type="entry name" value="NDP_kinase"/>
    <property type="match status" value="1"/>
</dbReference>
<dbReference type="InterPro" id="IPR001564">
    <property type="entry name" value="Nucleoside_diP_kinase"/>
</dbReference>
<dbReference type="PRINTS" id="PR01243">
    <property type="entry name" value="NUCDPKINASE"/>
</dbReference>
<evidence type="ECO:0000256" key="8">
    <source>
        <dbReference type="RuleBase" id="RU004011"/>
    </source>
</evidence>
<feature type="binding site" evidence="7">
    <location>
        <position position="116"/>
    </location>
    <ligand>
        <name>ATP</name>
        <dbReference type="ChEBI" id="CHEBI:30616"/>
    </ligand>
</feature>
<dbReference type="SUPFAM" id="SSF54919">
    <property type="entry name" value="Nucleoside diphosphate kinase, NDK"/>
    <property type="match status" value="1"/>
</dbReference>
<dbReference type="PROSITE" id="PS00469">
    <property type="entry name" value="NDPK"/>
    <property type="match status" value="1"/>
</dbReference>
<dbReference type="GO" id="GO:0006241">
    <property type="term" value="P:CTP biosynthetic process"/>
    <property type="evidence" value="ECO:0007669"/>
    <property type="project" value="InterPro"/>
</dbReference>
<dbReference type="AlphaFoldDB" id="A0A3P6S9N9"/>
<dbReference type="PROSITE" id="PS51374">
    <property type="entry name" value="NDPK_LIKE"/>
    <property type="match status" value="1"/>
</dbReference>
<dbReference type="GO" id="GO:0005524">
    <property type="term" value="F:ATP binding"/>
    <property type="evidence" value="ECO:0007669"/>
    <property type="project" value="UniProtKB-KW"/>
</dbReference>
<keyword evidence="3 9" id="KW-0808">Transferase</keyword>
<dbReference type="Proteomes" id="UP000277928">
    <property type="component" value="Unassembled WGS sequence"/>
</dbReference>
<feature type="binding site" evidence="7">
    <location>
        <position position="68"/>
    </location>
    <ligand>
        <name>ATP</name>
        <dbReference type="ChEBI" id="CHEBI:30616"/>
    </ligand>
</feature>
<comment type="cofactor">
    <cofactor evidence="1">
        <name>Mg(2+)</name>
        <dbReference type="ChEBI" id="CHEBI:18420"/>
    </cofactor>
</comment>
<dbReference type="InterPro" id="IPR034907">
    <property type="entry name" value="NDK-like_dom"/>
</dbReference>
<evidence type="ECO:0000256" key="6">
    <source>
        <dbReference type="ARBA" id="ARBA00022840"/>
    </source>
</evidence>
<proteinExistence type="inferred from homology"/>
<sequence length="208" mass="23742">MILVPTKLVADEESEAPRTAKPADEQKFLAFQIFRIVHTRFILKKKSKEKGNDREMSSTKERTFICIKPDAVQRGLIGKIIERFERRGYKLVAMKMVKATKSHLEIHYQELQGKPFFKDLVNYMSSGPVVAMVWEGLDVVKQGRQMLGATNPLNSMPGTIRGDFSIQTGRNIIHGSDSLPSAEREIAHWFKPEEVSEWDSATTAWVYE</sequence>
<comment type="similarity">
    <text evidence="2 7 8">Belongs to the NDK family.</text>
</comment>
<dbReference type="Pfam" id="PF00334">
    <property type="entry name" value="NDK"/>
    <property type="match status" value="1"/>
</dbReference>
<protein>
    <recommendedName>
        <fullName evidence="9">Nucleoside diphosphate kinase</fullName>
        <ecNumber evidence="9">2.7.4.6</ecNumber>
    </recommendedName>
</protein>
<keyword evidence="5 9" id="KW-0418">Kinase</keyword>
<accession>A0A3P6S9N9</accession>
<dbReference type="FunFam" id="3.30.70.141:FF:000002">
    <property type="entry name" value="Nucleoside diphosphate kinase"/>
    <property type="match status" value="1"/>
</dbReference>
<comment type="catalytic activity">
    <reaction evidence="9">
        <text>a 2'-deoxyribonucleoside 5'-diphosphate + ATP = a 2'-deoxyribonucleoside 5'-triphosphate + ADP</text>
        <dbReference type="Rhea" id="RHEA:44640"/>
        <dbReference type="ChEBI" id="CHEBI:30616"/>
        <dbReference type="ChEBI" id="CHEBI:61560"/>
        <dbReference type="ChEBI" id="CHEBI:73316"/>
        <dbReference type="ChEBI" id="CHEBI:456216"/>
        <dbReference type="EC" id="2.7.4.6"/>
    </reaction>
</comment>
<dbReference type="OrthoDB" id="2162449at2759"/>
<evidence type="ECO:0000259" key="10">
    <source>
        <dbReference type="SMART" id="SM00562"/>
    </source>
</evidence>
<feature type="domain" description="Nucleoside diphosphate kinase-like" evidence="10">
    <location>
        <begin position="60"/>
        <end position="197"/>
    </location>
</feature>
<evidence type="ECO:0000256" key="3">
    <source>
        <dbReference type="ARBA" id="ARBA00022679"/>
    </source>
</evidence>
<dbReference type="OMA" id="QHYGEHK"/>
<dbReference type="SMART" id="SM00562">
    <property type="entry name" value="NDK"/>
    <property type="match status" value="1"/>
</dbReference>
<dbReference type="GO" id="GO:0004550">
    <property type="term" value="F:nucleoside diphosphate kinase activity"/>
    <property type="evidence" value="ECO:0007669"/>
    <property type="project" value="UniProtKB-EC"/>
</dbReference>
<evidence type="ECO:0000256" key="9">
    <source>
        <dbReference type="RuleBase" id="RU004013"/>
    </source>
</evidence>
<dbReference type="InterPro" id="IPR023005">
    <property type="entry name" value="Nucleoside_diP_kinase_AS"/>
</dbReference>
<dbReference type="NCBIfam" id="NF001908">
    <property type="entry name" value="PRK00668.1"/>
    <property type="match status" value="1"/>
</dbReference>
<evidence type="ECO:0000313" key="11">
    <source>
        <dbReference type="EMBL" id="VDK68837.1"/>
    </source>
</evidence>
<evidence type="ECO:0000256" key="7">
    <source>
        <dbReference type="PROSITE-ProRule" id="PRU00706"/>
    </source>
</evidence>
<organism evidence="11 12">
    <name type="scientific">Litomosoides sigmodontis</name>
    <name type="common">Filarial nematode worm</name>
    <dbReference type="NCBI Taxonomy" id="42156"/>
    <lineage>
        <taxon>Eukaryota</taxon>
        <taxon>Metazoa</taxon>
        <taxon>Ecdysozoa</taxon>
        <taxon>Nematoda</taxon>
        <taxon>Chromadorea</taxon>
        <taxon>Rhabditida</taxon>
        <taxon>Spirurina</taxon>
        <taxon>Spiruromorpha</taxon>
        <taxon>Filarioidea</taxon>
        <taxon>Onchocercidae</taxon>
        <taxon>Litomosoides</taxon>
    </lineage>
</organism>
<dbReference type="InterPro" id="IPR036850">
    <property type="entry name" value="NDK-like_dom_sf"/>
</dbReference>
<dbReference type="GO" id="GO:0006228">
    <property type="term" value="P:UTP biosynthetic process"/>
    <property type="evidence" value="ECO:0007669"/>
    <property type="project" value="InterPro"/>
</dbReference>